<accession>A0AAU7AWI0</accession>
<evidence type="ECO:0008006" key="2">
    <source>
        <dbReference type="Google" id="ProtNLM"/>
    </source>
</evidence>
<dbReference type="EMBL" id="CP114014">
    <property type="protein sequence ID" value="XAY06076.1"/>
    <property type="molecule type" value="Genomic_DNA"/>
</dbReference>
<dbReference type="RefSeq" id="WP_354697315.1">
    <property type="nucleotide sequence ID" value="NZ_CP114014.1"/>
</dbReference>
<name>A0AAU7AWI0_9ACTN</name>
<dbReference type="Pfam" id="PF12846">
    <property type="entry name" value="AAA_10"/>
    <property type="match status" value="1"/>
</dbReference>
<reference evidence="1" key="1">
    <citation type="submission" date="2022-12" db="EMBL/GenBank/DDBJ databases">
        <title>Paraconexibacter alkalitolerans sp. nov. and Baekduia alba sp. nov., isolated from soil and emended description of the genera Paraconexibacter (Chun et al., 2020) and Baekduia (An et al., 2020).</title>
        <authorList>
            <person name="Vieira S."/>
            <person name="Huber K.J."/>
            <person name="Geppert A."/>
            <person name="Wolf J."/>
            <person name="Neumann-Schaal M."/>
            <person name="Muesken M."/>
            <person name="Overmann J."/>
        </authorList>
    </citation>
    <scope>NUCLEOTIDE SEQUENCE</scope>
    <source>
        <strain evidence="1">AEG42_29</strain>
    </source>
</reference>
<dbReference type="AlphaFoldDB" id="A0AAU7AWI0"/>
<dbReference type="PANTHER" id="PTHR30121">
    <property type="entry name" value="UNCHARACTERIZED PROTEIN YJGR-RELATED"/>
    <property type="match status" value="1"/>
</dbReference>
<sequence length="817" mass="88976">MRGAPRRPLTWVSGNVIYARHMRDPWAVLQLPTTNPGDEAAQLRTLDALRELLVDLAADVQLLRTHRFWDADAYEQQQQVQATPHTGARTRYLAEQAADLDGLPAVPQVWLSVALRGGRSRAAERMGELLVDPAAHVEEARAALREVGMGAWARDQQDIDADHDRAADVLTRIASFLPGTRPASVPEVEWLVRRAWTRGLGEPLVDGLGQPRALYFERNGQSVLRPVQVDLLAWTDCVQSGYRQLHCEGELGTSLQAGLIASSLPGDAPEASRVLQILSAPQDRLGFPIDLSLCASYVSPGRAGKAVDSERARADEAAREEHQATRGASDQALARADVARDAEAYLAGGQPLFELTFTAIVAAPDQDSLRLRVRETVACLRSHGVTLRQPAAQQLAVFFEQLPAQRPWTTGFVRRATADQLAATAPTSAHRLGGTHGYAWGVAGPAGSGPVARWCPQDGSRLNTAAGVLMVGDSGAGKTTAAAKLAMEAFLDGAVIFDFTAKSDDHHWHTRTPVDEHCDVIELDADHAKWRGLLDPWCNAPVELRRDSALDFLSALLPRGVSAEWQTELLLAVDAVAEREAAPCNELVLAALEQRARPVSQAIAEHLRAQSRSGMSQLGFAQPGRTDIAGTLGSRQVTHVQLEHLPVPERGIDRAAYDELERQGSALAKLVAMLGLGILARHPDQAKLFNFDEVKVLLDHQFGRKLIDQLQRLGRSKKAVPVLQTQYASDIGLDRDSVGALFGTVFCFRAPSEQEAIRSLDLLGRAPTGQLIRDLQSAPSGRALVRDHRGQIEWLQVMLPPTLAEQVQTNPHQRTRA</sequence>
<evidence type="ECO:0000313" key="1">
    <source>
        <dbReference type="EMBL" id="XAY06076.1"/>
    </source>
</evidence>
<dbReference type="InterPro" id="IPR051162">
    <property type="entry name" value="T4SS_component"/>
</dbReference>
<organism evidence="1">
    <name type="scientific">Paraconexibacter sp. AEG42_29</name>
    <dbReference type="NCBI Taxonomy" id="2997339"/>
    <lineage>
        <taxon>Bacteria</taxon>
        <taxon>Bacillati</taxon>
        <taxon>Actinomycetota</taxon>
        <taxon>Thermoleophilia</taxon>
        <taxon>Solirubrobacterales</taxon>
        <taxon>Paraconexibacteraceae</taxon>
        <taxon>Paraconexibacter</taxon>
    </lineage>
</organism>
<dbReference type="KEGG" id="parq:DSM112329_02938"/>
<dbReference type="InterPro" id="IPR027417">
    <property type="entry name" value="P-loop_NTPase"/>
</dbReference>
<gene>
    <name evidence="1" type="ORF">DSM112329_02938</name>
</gene>
<proteinExistence type="predicted"/>
<dbReference type="SUPFAM" id="SSF52540">
    <property type="entry name" value="P-loop containing nucleoside triphosphate hydrolases"/>
    <property type="match status" value="1"/>
</dbReference>
<dbReference type="Gene3D" id="3.40.50.300">
    <property type="entry name" value="P-loop containing nucleotide triphosphate hydrolases"/>
    <property type="match status" value="1"/>
</dbReference>
<dbReference type="PANTHER" id="PTHR30121:SF6">
    <property type="entry name" value="SLR6007 PROTEIN"/>
    <property type="match status" value="1"/>
</dbReference>
<protein>
    <recommendedName>
        <fullName evidence="2">AAA domain-containing protein</fullName>
    </recommendedName>
</protein>